<dbReference type="InterPro" id="IPR044256">
    <property type="entry name" value="HCF244-like"/>
</dbReference>
<protein>
    <submittedName>
        <fullName evidence="4">NAD(P)H-binding protein</fullName>
    </submittedName>
</protein>
<evidence type="ECO:0000256" key="2">
    <source>
        <dbReference type="ARBA" id="ARBA00023276"/>
    </source>
</evidence>
<proteinExistence type="predicted"/>
<dbReference type="Proteomes" id="UP001501231">
    <property type="component" value="Unassembled WGS sequence"/>
</dbReference>
<gene>
    <name evidence="4" type="ORF">GCM10010191_71690</name>
</gene>
<evidence type="ECO:0000259" key="3">
    <source>
        <dbReference type="Pfam" id="PF13460"/>
    </source>
</evidence>
<keyword evidence="5" id="KW-1185">Reference proteome</keyword>
<dbReference type="InterPro" id="IPR036291">
    <property type="entry name" value="NAD(P)-bd_dom_sf"/>
</dbReference>
<keyword evidence="2" id="KW-0604">Photosystem II</keyword>
<dbReference type="Gene3D" id="3.40.50.720">
    <property type="entry name" value="NAD(P)-binding Rossmann-like Domain"/>
    <property type="match status" value="1"/>
</dbReference>
<name>A0ABP5X8U8_9ACTN</name>
<evidence type="ECO:0000313" key="4">
    <source>
        <dbReference type="EMBL" id="GAA2444660.1"/>
    </source>
</evidence>
<dbReference type="RefSeq" id="WP_344595114.1">
    <property type="nucleotide sequence ID" value="NZ_BAAARW010000028.1"/>
</dbReference>
<dbReference type="PANTHER" id="PTHR47128:SF2">
    <property type="entry name" value="PROTEIN HIGH CHLOROPHYLL FLUORESCENCE PHENOTYPE 244, CHLOROPLASTIC"/>
    <property type="match status" value="1"/>
</dbReference>
<evidence type="ECO:0000256" key="1">
    <source>
        <dbReference type="ARBA" id="ARBA00022531"/>
    </source>
</evidence>
<organism evidence="4 5">
    <name type="scientific">Actinomadura vinacea</name>
    <dbReference type="NCBI Taxonomy" id="115336"/>
    <lineage>
        <taxon>Bacteria</taxon>
        <taxon>Bacillati</taxon>
        <taxon>Actinomycetota</taxon>
        <taxon>Actinomycetes</taxon>
        <taxon>Streptosporangiales</taxon>
        <taxon>Thermomonosporaceae</taxon>
        <taxon>Actinomadura</taxon>
    </lineage>
</organism>
<dbReference type="InterPro" id="IPR016040">
    <property type="entry name" value="NAD(P)-bd_dom"/>
</dbReference>
<dbReference type="SUPFAM" id="SSF51735">
    <property type="entry name" value="NAD(P)-binding Rossmann-fold domains"/>
    <property type="match status" value="1"/>
</dbReference>
<reference evidence="5" key="1">
    <citation type="journal article" date="2019" name="Int. J. Syst. Evol. Microbiol.">
        <title>The Global Catalogue of Microorganisms (GCM) 10K type strain sequencing project: providing services to taxonomists for standard genome sequencing and annotation.</title>
        <authorList>
            <consortium name="The Broad Institute Genomics Platform"/>
            <consortium name="The Broad Institute Genome Sequencing Center for Infectious Disease"/>
            <person name="Wu L."/>
            <person name="Ma J."/>
        </authorList>
    </citation>
    <scope>NUCLEOTIDE SEQUENCE [LARGE SCALE GENOMIC DNA]</scope>
    <source>
        <strain evidence="5">JCM 3325</strain>
    </source>
</reference>
<keyword evidence="1" id="KW-0602">Photosynthesis</keyword>
<sequence length="258" mass="27452">MIIVTGASGTLGRAVTPLLLREGAEVHGLSRRERAAGEAGLTWHRGDLRTGEGLDGLAKAAAGADTIVHCATDPRRHSGDLDAARNLMEAVRRGGGTPHLVYISIVGADRHPLRYYSTKYAVERLITGSGLPCSVLRATQFHDLIAKVLRSLSAVPAVLPVPAGMRFQTVDTGEVAERLAGLALHGPAGRVEVMGGPQILTLEEMARDYLSATGRRRRVTIVPFPGRVARGFRDGLHLAPDHAVGKVTWADFLAARNG</sequence>
<accession>A0ABP5X8U8</accession>
<dbReference type="EMBL" id="BAAARW010000028">
    <property type="protein sequence ID" value="GAA2444660.1"/>
    <property type="molecule type" value="Genomic_DNA"/>
</dbReference>
<dbReference type="Pfam" id="PF13460">
    <property type="entry name" value="NAD_binding_10"/>
    <property type="match status" value="1"/>
</dbReference>
<evidence type="ECO:0000313" key="5">
    <source>
        <dbReference type="Proteomes" id="UP001501231"/>
    </source>
</evidence>
<dbReference type="PANTHER" id="PTHR47128">
    <property type="match status" value="1"/>
</dbReference>
<comment type="caution">
    <text evidence="4">The sequence shown here is derived from an EMBL/GenBank/DDBJ whole genome shotgun (WGS) entry which is preliminary data.</text>
</comment>
<feature type="domain" description="NAD(P)-binding" evidence="3">
    <location>
        <begin position="6"/>
        <end position="143"/>
    </location>
</feature>